<dbReference type="FunFam" id="1.10.287.1130:FF:000001">
    <property type="entry name" value="cytochrome c oxidase copper chaperone"/>
    <property type="match status" value="1"/>
</dbReference>
<dbReference type="OMA" id="EAPRICL"/>
<evidence type="ECO:0000256" key="12">
    <source>
        <dbReference type="ARBA" id="ARBA00065132"/>
    </source>
</evidence>
<feature type="binding site" evidence="14">
    <location>
        <position position="32"/>
    </location>
    <ligand>
        <name>Cu cation</name>
        <dbReference type="ChEBI" id="CHEBI:23378"/>
    </ligand>
</feature>
<dbReference type="OrthoDB" id="1915887at2759"/>
<keyword evidence="6" id="KW-0007">Acetylation</keyword>
<organism evidence="16 17">
    <name type="scientific">Pristionchus pacificus</name>
    <name type="common">Parasitic nematode worm</name>
    <dbReference type="NCBI Taxonomy" id="54126"/>
    <lineage>
        <taxon>Eukaryota</taxon>
        <taxon>Metazoa</taxon>
        <taxon>Ecdysozoa</taxon>
        <taxon>Nematoda</taxon>
        <taxon>Chromadorea</taxon>
        <taxon>Rhabditida</taxon>
        <taxon>Rhabditina</taxon>
        <taxon>Diplogasteromorpha</taxon>
        <taxon>Diplogasteroidea</taxon>
        <taxon>Neodiplogasteridae</taxon>
        <taxon>Pristionchus</taxon>
    </lineage>
</organism>
<protein>
    <recommendedName>
        <fullName evidence="13">Cytochrome c oxidase copper chaperone</fullName>
    </recommendedName>
</protein>
<evidence type="ECO:0000256" key="15">
    <source>
        <dbReference type="SAM" id="MobiDB-lite"/>
    </source>
</evidence>
<evidence type="ECO:0000256" key="4">
    <source>
        <dbReference type="ARBA" id="ARBA00022490"/>
    </source>
</evidence>
<evidence type="ECO:0000256" key="1">
    <source>
        <dbReference type="ARBA" id="ARBA00004496"/>
    </source>
</evidence>
<evidence type="ECO:0000256" key="2">
    <source>
        <dbReference type="ARBA" id="ARBA00004569"/>
    </source>
</evidence>
<evidence type="ECO:0000313" key="17">
    <source>
        <dbReference type="Proteomes" id="UP000005239"/>
    </source>
</evidence>
<keyword evidence="7 14" id="KW-0186">Copper</keyword>
<dbReference type="GO" id="GO:0016531">
    <property type="term" value="F:copper chaperone activity"/>
    <property type="evidence" value="ECO:0007669"/>
    <property type="project" value="InterPro"/>
</dbReference>
<evidence type="ECO:0000256" key="9">
    <source>
        <dbReference type="ARBA" id="ARBA00023157"/>
    </source>
</evidence>
<dbReference type="PROSITE" id="PS51808">
    <property type="entry name" value="CHCH"/>
    <property type="match status" value="1"/>
</dbReference>
<dbReference type="AlphaFoldDB" id="A0A8R1V4N3"/>
<sequence length="71" mass="7749">MGASQSSAPAAMPCDGKKTEPKGEEKKLKPCCACPETKKIRDICIIEKGEEHCGDLIEAHKKCMRDLGFNI</sequence>
<dbReference type="EnsemblMetazoa" id="PPA46548.1">
    <property type="protein sequence ID" value="PPA46548.1"/>
    <property type="gene ID" value="WBGene00304327"/>
</dbReference>
<name>A0A8R1V4N3_PRIPA</name>
<feature type="compositionally biased region" description="Basic and acidic residues" evidence="15">
    <location>
        <begin position="15"/>
        <end position="25"/>
    </location>
</feature>
<feature type="binding site" evidence="14">
    <location>
        <position position="31"/>
    </location>
    <ligand>
        <name>Cu cation</name>
        <dbReference type="ChEBI" id="CHEBI:23378"/>
    </ligand>
</feature>
<dbReference type="GO" id="GO:0005507">
    <property type="term" value="F:copper ion binding"/>
    <property type="evidence" value="ECO:0007669"/>
    <property type="project" value="InterPro"/>
</dbReference>
<evidence type="ECO:0000256" key="13">
    <source>
        <dbReference type="ARBA" id="ARBA00071062"/>
    </source>
</evidence>
<gene>
    <name evidence="16" type="primary">WBGene00304327</name>
</gene>
<dbReference type="PANTHER" id="PTHR16719:SF0">
    <property type="entry name" value="CYTOCHROME C OXIDASE COPPER CHAPERONE"/>
    <property type="match status" value="1"/>
</dbReference>
<dbReference type="Gene3D" id="1.10.287.1130">
    <property type="entry name" value="CytochromE C oxidase copper chaperone"/>
    <property type="match status" value="1"/>
</dbReference>
<evidence type="ECO:0000256" key="6">
    <source>
        <dbReference type="ARBA" id="ARBA00022990"/>
    </source>
</evidence>
<evidence type="ECO:0000313" key="16">
    <source>
        <dbReference type="EnsemblMetazoa" id="PPA46548.1"/>
    </source>
</evidence>
<keyword evidence="17" id="KW-1185">Reference proteome</keyword>
<dbReference type="InterPro" id="IPR009069">
    <property type="entry name" value="Cys_alpha_HP_mot_SF"/>
</dbReference>
<proteinExistence type="inferred from homology"/>
<feature type="region of interest" description="Disordered" evidence="15">
    <location>
        <begin position="1"/>
        <end position="25"/>
    </location>
</feature>
<keyword evidence="5 14" id="KW-0479">Metal-binding</keyword>
<dbReference type="Proteomes" id="UP000005239">
    <property type="component" value="Unassembled WGS sequence"/>
</dbReference>
<comment type="subunit">
    <text evidence="12">Interacts with COA1. Interacts with the chaperone CHCHD4; this is important for correct folding and the formation of disulfide bonds that stabilize the structure.</text>
</comment>
<dbReference type="SUPFAM" id="SSF47072">
    <property type="entry name" value="Cysteine alpha-hairpin motif"/>
    <property type="match status" value="1"/>
</dbReference>
<keyword evidence="9" id="KW-1015">Disulfide bond</keyword>
<keyword evidence="8" id="KW-0496">Mitochondrion</keyword>
<keyword evidence="4" id="KW-0963">Cytoplasm</keyword>
<dbReference type="PANTHER" id="PTHR16719">
    <property type="entry name" value="CYTOCHROME C OXIDASE COPPER CHAPERONE"/>
    <property type="match status" value="1"/>
</dbReference>
<keyword evidence="10" id="KW-0143">Chaperone</keyword>
<evidence type="ECO:0000256" key="7">
    <source>
        <dbReference type="ARBA" id="ARBA00023008"/>
    </source>
</evidence>
<reference evidence="16" key="2">
    <citation type="submission" date="2022-06" db="UniProtKB">
        <authorList>
            <consortium name="EnsemblMetazoa"/>
        </authorList>
    </citation>
    <scope>IDENTIFICATION</scope>
    <source>
        <strain evidence="16">PS312</strain>
    </source>
</reference>
<comment type="similarity">
    <text evidence="3">Belongs to the COX17 family.</text>
</comment>
<dbReference type="GO" id="GO:0005758">
    <property type="term" value="C:mitochondrial intermembrane space"/>
    <property type="evidence" value="ECO:0007669"/>
    <property type="project" value="UniProtKB-SubCell"/>
</dbReference>
<evidence type="ECO:0000256" key="5">
    <source>
        <dbReference type="ARBA" id="ARBA00022723"/>
    </source>
</evidence>
<evidence type="ECO:0000256" key="8">
    <source>
        <dbReference type="ARBA" id="ARBA00023128"/>
    </source>
</evidence>
<accession>A0A8R1V4N3</accession>
<dbReference type="InterPro" id="IPR007745">
    <property type="entry name" value="Cyt_c_oxidase_Cu-chaperone"/>
</dbReference>
<evidence type="ECO:0000256" key="11">
    <source>
        <dbReference type="ARBA" id="ARBA00055863"/>
    </source>
</evidence>
<comment type="function">
    <text evidence="11">Copper metallochaperone essential for the assembly of the mitochondrial respiratory chain complex IV (CIV), also known as cytochrome c oxidase. Binds two copper ions and delivers them to the metallochaperone SCO1 which transports the copper ions to the Cu(A) site on the cytochrome c oxidase subunit II (MT-CO2/COX2).</text>
</comment>
<reference evidence="17" key="1">
    <citation type="journal article" date="2008" name="Nat. Genet.">
        <title>The Pristionchus pacificus genome provides a unique perspective on nematode lifestyle and parasitism.</title>
        <authorList>
            <person name="Dieterich C."/>
            <person name="Clifton S.W."/>
            <person name="Schuster L.N."/>
            <person name="Chinwalla A."/>
            <person name="Delehaunty K."/>
            <person name="Dinkelacker I."/>
            <person name="Fulton L."/>
            <person name="Fulton R."/>
            <person name="Godfrey J."/>
            <person name="Minx P."/>
            <person name="Mitreva M."/>
            <person name="Roeseler W."/>
            <person name="Tian H."/>
            <person name="Witte H."/>
            <person name="Yang S.P."/>
            <person name="Wilson R.K."/>
            <person name="Sommer R.J."/>
        </authorList>
    </citation>
    <scope>NUCLEOTIDE SEQUENCE [LARGE SCALE GENOMIC DNA]</scope>
    <source>
        <strain evidence="17">PS312</strain>
    </source>
</reference>
<comment type="subcellular location">
    <subcellularLocation>
        <location evidence="1">Cytoplasm</location>
    </subcellularLocation>
    <subcellularLocation>
        <location evidence="2">Mitochondrion intermembrane space</location>
    </subcellularLocation>
</comment>
<evidence type="ECO:0000256" key="10">
    <source>
        <dbReference type="ARBA" id="ARBA00023186"/>
    </source>
</evidence>
<dbReference type="Pfam" id="PF05051">
    <property type="entry name" value="COX17"/>
    <property type="match status" value="1"/>
</dbReference>
<evidence type="ECO:0000256" key="14">
    <source>
        <dbReference type="PIRSR" id="PIRSR607745-1"/>
    </source>
</evidence>
<evidence type="ECO:0000256" key="3">
    <source>
        <dbReference type="ARBA" id="ARBA00009241"/>
    </source>
</evidence>